<evidence type="ECO:0000256" key="7">
    <source>
        <dbReference type="ARBA" id="ARBA00033367"/>
    </source>
</evidence>
<comment type="function">
    <text evidence="9">Enables the bacterium to metabolize sucrose as a sole carbon source.</text>
</comment>
<dbReference type="CDD" id="cd08996">
    <property type="entry name" value="GH32_FFase"/>
    <property type="match status" value="1"/>
</dbReference>
<organism evidence="12 13">
    <name type="scientific">Paenibacillus hunanensis</name>
    <dbReference type="NCBI Taxonomy" id="539262"/>
    <lineage>
        <taxon>Bacteria</taxon>
        <taxon>Bacillati</taxon>
        <taxon>Bacillota</taxon>
        <taxon>Bacilli</taxon>
        <taxon>Bacillales</taxon>
        <taxon>Paenibacillaceae</taxon>
        <taxon>Paenibacillus</taxon>
    </lineage>
</organism>
<evidence type="ECO:0000256" key="4">
    <source>
        <dbReference type="ARBA" id="ARBA00019623"/>
    </source>
</evidence>
<evidence type="ECO:0000313" key="13">
    <source>
        <dbReference type="Proteomes" id="UP001185028"/>
    </source>
</evidence>
<dbReference type="PANTHER" id="PTHR43101">
    <property type="entry name" value="BETA-FRUCTOSIDASE"/>
    <property type="match status" value="1"/>
</dbReference>
<dbReference type="SUPFAM" id="SSF75005">
    <property type="entry name" value="Arabinanase/levansucrase/invertase"/>
    <property type="match status" value="1"/>
</dbReference>
<evidence type="ECO:0000256" key="9">
    <source>
        <dbReference type="RuleBase" id="RU365015"/>
    </source>
</evidence>
<dbReference type="InterPro" id="IPR001362">
    <property type="entry name" value="Glyco_hydro_32"/>
</dbReference>
<comment type="similarity">
    <text evidence="2 8">Belongs to the glycosyl hydrolase 32 family.</text>
</comment>
<comment type="pathway">
    <text evidence="1 9">Glycan biosynthesis; sucrose metabolism.</text>
</comment>
<sequence length="501" mass="56781">MSTLHSLHHAAQALQLAGEKINPQYRPGYHIAAPANWINDPNGMIQFNGEYHVFYQHHPYDEHWGPMHWGHVKSTDLIHWQHCPIALAPGDECDRDGCFSGSAVDDDGVLTLVYTGHHYTDREKDLFTQNQNIAFSRDGIHFHKYEANPVIAEPPADSAHHFRDPKVWKHGDTWYMVLGNATQDGHGRVIRYHSSDLRQWTYDGILAESDGTLGFMWECPDFFELDGRHVLLISPQGIERKEDRYLNLFQTGYLIGDYNYDANDFQHGEFHELDHGHDFYAVQTLLDDQGRRIAIGWMDMWESDMPTKAHGWAGALTLPRVLNVDSSGRLLMNPVEETKLLRQEQFSLGESFTVTDSYRTNITESLLEIRVLFDLNNSDADKVSLTLHSDASDQTVIMYDNVNEKLILDASQSGKPQDGIRTAPLAKAALLTLRIFVDRSSIEVFANDGQATLTSRIYPQGNGASMELTATGGQAQVQEWTCWSLRDIWQTATPHTDTTIS</sequence>
<feature type="domain" description="Glycosyl hydrolase family 32 N-terminal" evidence="10">
    <location>
        <begin position="30"/>
        <end position="334"/>
    </location>
</feature>
<dbReference type="GO" id="GO:0004564">
    <property type="term" value="F:beta-fructofuranosidase activity"/>
    <property type="evidence" value="ECO:0007669"/>
    <property type="project" value="UniProtKB-EC"/>
</dbReference>
<proteinExistence type="inferred from homology"/>
<comment type="catalytic activity">
    <reaction evidence="8">
        <text>Hydrolysis of terminal non-reducing beta-D-fructofuranoside residues in beta-D-fructofuranosides.</text>
        <dbReference type="EC" id="3.2.1.26"/>
    </reaction>
</comment>
<dbReference type="InterPro" id="IPR051214">
    <property type="entry name" value="GH32_Enzymes"/>
</dbReference>
<feature type="domain" description="Glycosyl hydrolase family 32 C-terminal" evidence="11">
    <location>
        <begin position="353"/>
        <end position="484"/>
    </location>
</feature>
<dbReference type="EMBL" id="JAVDQH010000050">
    <property type="protein sequence ID" value="MDR6246831.1"/>
    <property type="molecule type" value="Genomic_DNA"/>
</dbReference>
<dbReference type="Gene3D" id="2.115.10.20">
    <property type="entry name" value="Glycosyl hydrolase domain, family 43"/>
    <property type="match status" value="1"/>
</dbReference>
<comment type="caution">
    <text evidence="12">The sequence shown here is derived from an EMBL/GenBank/DDBJ whole genome shotgun (WGS) entry which is preliminary data.</text>
</comment>
<gene>
    <name evidence="12" type="ORF">JOC58_004798</name>
</gene>
<dbReference type="InterPro" id="IPR006232">
    <property type="entry name" value="Suc6P_hydrolase"/>
</dbReference>
<evidence type="ECO:0000259" key="11">
    <source>
        <dbReference type="Pfam" id="PF08244"/>
    </source>
</evidence>
<comment type="subcellular location">
    <subcellularLocation>
        <location evidence="9">Cytoplasm</location>
    </subcellularLocation>
</comment>
<keyword evidence="5 8" id="KW-0378">Hydrolase</keyword>
<keyword evidence="9" id="KW-0963">Cytoplasm</keyword>
<dbReference type="SUPFAM" id="SSF49899">
    <property type="entry name" value="Concanavalin A-like lectins/glucanases"/>
    <property type="match status" value="1"/>
</dbReference>
<dbReference type="Proteomes" id="UP001185028">
    <property type="component" value="Unassembled WGS sequence"/>
</dbReference>
<evidence type="ECO:0000256" key="6">
    <source>
        <dbReference type="ARBA" id="ARBA00023295"/>
    </source>
</evidence>
<dbReference type="EC" id="3.2.1.26" evidence="3 8"/>
<accession>A0ABU1J5T6</accession>
<evidence type="ECO:0000256" key="1">
    <source>
        <dbReference type="ARBA" id="ARBA00004914"/>
    </source>
</evidence>
<name>A0ABU1J5T6_9BACL</name>
<reference evidence="12 13" key="1">
    <citation type="submission" date="2023-07" db="EMBL/GenBank/DDBJ databases">
        <title>Genomic Encyclopedia of Type Strains, Phase IV (KMG-IV): sequencing the most valuable type-strain genomes for metagenomic binning, comparative biology and taxonomic classification.</title>
        <authorList>
            <person name="Goeker M."/>
        </authorList>
    </citation>
    <scope>NUCLEOTIDE SEQUENCE [LARGE SCALE GENOMIC DNA]</scope>
    <source>
        <strain evidence="12 13">DSM 22170</strain>
    </source>
</reference>
<dbReference type="InterPro" id="IPR013189">
    <property type="entry name" value="Glyco_hydro_32_C"/>
</dbReference>
<dbReference type="InterPro" id="IPR013320">
    <property type="entry name" value="ConA-like_dom_sf"/>
</dbReference>
<evidence type="ECO:0000256" key="8">
    <source>
        <dbReference type="RuleBase" id="RU362110"/>
    </source>
</evidence>
<dbReference type="RefSeq" id="WP_188776128.1">
    <property type="nucleotide sequence ID" value="NZ_BMMB01000006.1"/>
</dbReference>
<dbReference type="Pfam" id="PF00251">
    <property type="entry name" value="Glyco_hydro_32N"/>
    <property type="match status" value="1"/>
</dbReference>
<keyword evidence="6 8" id="KW-0326">Glycosidase</keyword>
<keyword evidence="9" id="KW-0119">Carbohydrate metabolism</keyword>
<dbReference type="PANTHER" id="PTHR43101:SF1">
    <property type="entry name" value="BETA-FRUCTOSIDASE"/>
    <property type="match status" value="1"/>
</dbReference>
<dbReference type="Pfam" id="PF08244">
    <property type="entry name" value="Glyco_hydro_32C"/>
    <property type="match status" value="1"/>
</dbReference>
<dbReference type="SMART" id="SM00640">
    <property type="entry name" value="Glyco_32"/>
    <property type="match status" value="1"/>
</dbReference>
<keyword evidence="13" id="KW-1185">Reference proteome</keyword>
<dbReference type="InterPro" id="IPR013148">
    <property type="entry name" value="Glyco_hydro_32_N"/>
</dbReference>
<dbReference type="NCBIfam" id="TIGR01322">
    <property type="entry name" value="scrB_fam"/>
    <property type="match status" value="1"/>
</dbReference>
<evidence type="ECO:0000256" key="3">
    <source>
        <dbReference type="ARBA" id="ARBA00012758"/>
    </source>
</evidence>
<evidence type="ECO:0000313" key="12">
    <source>
        <dbReference type="EMBL" id="MDR6246831.1"/>
    </source>
</evidence>
<protein>
    <recommendedName>
        <fullName evidence="4 8">Sucrose-6-phosphate hydrolase</fullName>
        <ecNumber evidence="3 8">3.2.1.26</ecNumber>
    </recommendedName>
    <alternativeName>
        <fullName evidence="7 9">Invertase</fullName>
    </alternativeName>
</protein>
<evidence type="ECO:0000259" key="10">
    <source>
        <dbReference type="Pfam" id="PF00251"/>
    </source>
</evidence>
<dbReference type="InterPro" id="IPR023296">
    <property type="entry name" value="Glyco_hydro_beta-prop_sf"/>
</dbReference>
<dbReference type="Gene3D" id="2.60.120.560">
    <property type="entry name" value="Exo-inulinase, domain 1"/>
    <property type="match status" value="1"/>
</dbReference>
<evidence type="ECO:0000256" key="2">
    <source>
        <dbReference type="ARBA" id="ARBA00009902"/>
    </source>
</evidence>
<evidence type="ECO:0000256" key="5">
    <source>
        <dbReference type="ARBA" id="ARBA00022801"/>
    </source>
</evidence>